<protein>
    <recommendedName>
        <fullName evidence="1">Lysine-specific metallo-endopeptidase domain-containing protein</fullName>
    </recommendedName>
</protein>
<dbReference type="AlphaFoldDB" id="A0A828P1N6"/>
<dbReference type="RefSeq" id="WP_001765050.1">
    <property type="nucleotide sequence ID" value="NZ_BFHM01000023.1"/>
</dbReference>
<sequence length="265" mass="29702">MENKISNGKPAPAPATVEICVAKVVITNKFKEMILRAHKAQEKVLEIRERSLEGWDKGGKEKEISEFYKIFGTKGDKLIGDDDETKQTALLIMQDGIKRIKTIHNQMFRYDEDGVFTCYYINNTICGNFTARVNEFIDKDYHIFIAGKFKDKPLCGVDSQVSTLCHEMSHFCKTGAGGIGGGMSTHDMNAQGKPAFMSSDAHLAAAKKMVSQHSQAVFRSAYNVEKYFQIALNEEILIDINKSVEEDMSKDLKIKIDNNPPPPPK</sequence>
<dbReference type="EMBL" id="AATLZG010000016">
    <property type="protein sequence ID" value="EFM8154997.1"/>
    <property type="molecule type" value="Genomic_DNA"/>
</dbReference>
<evidence type="ECO:0000259" key="1">
    <source>
        <dbReference type="SMART" id="SM01351"/>
    </source>
</evidence>
<dbReference type="EMBL" id="AATCLQ010000003">
    <property type="protein sequence ID" value="EFJ6480454.1"/>
    <property type="molecule type" value="Genomic_DNA"/>
</dbReference>
<dbReference type="Gene3D" id="3.40.390.10">
    <property type="entry name" value="Collagenase (Catalytic Domain)"/>
    <property type="match status" value="1"/>
</dbReference>
<accession>A0A828P1N6</accession>
<dbReference type="Proteomes" id="UP000711811">
    <property type="component" value="Unassembled WGS sequence"/>
</dbReference>
<dbReference type="SUPFAM" id="SSF55486">
    <property type="entry name" value="Metalloproteases ('zincins'), catalytic domain"/>
    <property type="match status" value="1"/>
</dbReference>
<dbReference type="Proteomes" id="UP000555763">
    <property type="component" value="Unassembled WGS sequence"/>
</dbReference>
<gene>
    <name evidence="2" type="ORF">A2J79_000774</name>
    <name evidence="3" type="ORF">A5U30_002625</name>
</gene>
<reference evidence="3 4" key="2">
    <citation type="submission" date="2020-02" db="EMBL/GenBank/DDBJ databases">
        <authorList>
            <consortium name="PulseNet: The National Subtyping Network for Foodborne Disease Surveillance"/>
            <person name="Tarr C.L."/>
            <person name="Trees E."/>
            <person name="Katz L.S."/>
            <person name="Carleton-Romer H.A."/>
            <person name="Stroika S."/>
            <person name="Kucerova Z."/>
            <person name="Roache K.F."/>
            <person name="Sabol A.L."/>
            <person name="Besser J."/>
            <person name="Gerner-Smidt P."/>
        </authorList>
    </citation>
    <scope>NUCLEOTIDE SEQUENCE [LARGE SCALE GENOMIC DNA]</scope>
    <source>
        <strain evidence="3 4">PNUSAE002719</strain>
    </source>
</reference>
<reference evidence="2" key="1">
    <citation type="submission" date="2020-02" db="EMBL/GenBank/DDBJ databases">
        <authorList>
            <person name="Ashton P.M."/>
            <person name="Dallman T."/>
            <person name="Nair S."/>
            <person name="De Pinna E."/>
            <person name="Peters T."/>
            <person name="Grant K."/>
        </authorList>
    </citation>
    <scope>NUCLEOTIDE SEQUENCE</scope>
    <source>
        <strain evidence="2">93335</strain>
    </source>
</reference>
<evidence type="ECO:0000313" key="3">
    <source>
        <dbReference type="EMBL" id="EFM8154997.1"/>
    </source>
</evidence>
<evidence type="ECO:0000313" key="4">
    <source>
        <dbReference type="Proteomes" id="UP000555763"/>
    </source>
</evidence>
<comment type="caution">
    <text evidence="3">The sequence shown here is derived from an EMBL/GenBank/DDBJ whole genome shotgun (WGS) entry which is preliminary data.</text>
</comment>
<feature type="domain" description="Lysine-specific metallo-endopeptidase" evidence="1">
    <location>
        <begin position="50"/>
        <end position="229"/>
    </location>
</feature>
<dbReference type="InterPro" id="IPR024079">
    <property type="entry name" value="MetalloPept_cat_dom_sf"/>
</dbReference>
<dbReference type="InterPro" id="IPR029463">
    <property type="entry name" value="Lys_MEP"/>
</dbReference>
<evidence type="ECO:0000313" key="2">
    <source>
        <dbReference type="EMBL" id="EFJ6480454.1"/>
    </source>
</evidence>
<dbReference type="SMART" id="SM01351">
    <property type="entry name" value="Aspzincin_M35"/>
    <property type="match status" value="1"/>
</dbReference>
<proteinExistence type="predicted"/>
<dbReference type="GO" id="GO:0004222">
    <property type="term" value="F:metalloendopeptidase activity"/>
    <property type="evidence" value="ECO:0007669"/>
    <property type="project" value="InterPro"/>
</dbReference>
<organism evidence="3 4">
    <name type="scientific">Escherichia coli</name>
    <dbReference type="NCBI Taxonomy" id="562"/>
    <lineage>
        <taxon>Bacteria</taxon>
        <taxon>Pseudomonadati</taxon>
        <taxon>Pseudomonadota</taxon>
        <taxon>Gammaproteobacteria</taxon>
        <taxon>Enterobacterales</taxon>
        <taxon>Enterobacteriaceae</taxon>
        <taxon>Escherichia</taxon>
    </lineage>
</organism>
<name>A0A828P1N6_ECOLX</name>